<dbReference type="Proteomes" id="UP000094527">
    <property type="component" value="Unassembled WGS sequence"/>
</dbReference>
<feature type="signal peptide" evidence="5">
    <location>
        <begin position="1"/>
        <end position="22"/>
    </location>
</feature>
<evidence type="ECO:0000313" key="8">
    <source>
        <dbReference type="Proteomes" id="UP000094527"/>
    </source>
</evidence>
<gene>
    <name evidence="7" type="ORF">Ocin01_10851</name>
</gene>
<keyword evidence="2" id="KW-0646">Protease inhibitor</keyword>
<accession>A0A1D2MRX2</accession>
<keyword evidence="8" id="KW-1185">Reference proteome</keyword>
<evidence type="ECO:0000256" key="2">
    <source>
        <dbReference type="ARBA" id="ARBA00022690"/>
    </source>
</evidence>
<sequence length="389" mass="44251">MKFPYIAIAFILSLWSFDYGKAEVATTNNQLALKLYYHLAKNMDGDFLFSPFSLSSLISVLGSMAGEGTVERITGAMDYADDYESVTNDYKRILIEFQKLESLNETVLELQQKDDLKLSSDFKRLLVKYLFDIAPLKFSAGSGKTQSEEDNYLTTVLNLGNRTETEIDQLLQLKSTINFKGSWARPFNPISTKPSPFYNMSRRPYLVDMIEDPESRIELLVFLPNSLTGLNDLETKLVQQPFSLTLREFTGTKDLFVYMPKFKLRSELDLKAALRQVGLHSLFVSENSNFSKLFQGNVKPQSFGVLKTSHFGKFSVDEYGTNGWARGFLGSQPAITKHLSPDVFRVDRPFVGVLYDSTRHVVLLMFRKIDFESIDPNRIAIPDAFQAEQ</sequence>
<organism evidence="7 8">
    <name type="scientific">Orchesella cincta</name>
    <name type="common">Springtail</name>
    <name type="synonym">Podura cincta</name>
    <dbReference type="NCBI Taxonomy" id="48709"/>
    <lineage>
        <taxon>Eukaryota</taxon>
        <taxon>Metazoa</taxon>
        <taxon>Ecdysozoa</taxon>
        <taxon>Arthropoda</taxon>
        <taxon>Hexapoda</taxon>
        <taxon>Collembola</taxon>
        <taxon>Entomobryomorpha</taxon>
        <taxon>Entomobryoidea</taxon>
        <taxon>Orchesellidae</taxon>
        <taxon>Orchesellinae</taxon>
        <taxon>Orchesella</taxon>
    </lineage>
</organism>
<dbReference type="SMART" id="SM00093">
    <property type="entry name" value="SERPIN"/>
    <property type="match status" value="1"/>
</dbReference>
<evidence type="ECO:0000256" key="1">
    <source>
        <dbReference type="ARBA" id="ARBA00009500"/>
    </source>
</evidence>
<protein>
    <submittedName>
        <fullName evidence="7">Serpin A3-2</fullName>
    </submittedName>
</protein>
<dbReference type="InterPro" id="IPR042185">
    <property type="entry name" value="Serpin_sf_2"/>
</dbReference>
<name>A0A1D2MRX2_ORCCI</name>
<dbReference type="PANTHER" id="PTHR11461">
    <property type="entry name" value="SERINE PROTEASE INHIBITOR, SERPIN"/>
    <property type="match status" value="1"/>
</dbReference>
<dbReference type="InterPro" id="IPR000215">
    <property type="entry name" value="Serpin_fam"/>
</dbReference>
<dbReference type="InterPro" id="IPR023796">
    <property type="entry name" value="Serpin_dom"/>
</dbReference>
<evidence type="ECO:0000259" key="6">
    <source>
        <dbReference type="SMART" id="SM00093"/>
    </source>
</evidence>
<dbReference type="SUPFAM" id="SSF56574">
    <property type="entry name" value="Serpins"/>
    <property type="match status" value="1"/>
</dbReference>
<dbReference type="Gene3D" id="3.30.497.10">
    <property type="entry name" value="Antithrombin, subunit I, domain 2"/>
    <property type="match status" value="2"/>
</dbReference>
<reference evidence="7 8" key="1">
    <citation type="journal article" date="2016" name="Genome Biol. Evol.">
        <title>Gene Family Evolution Reflects Adaptation to Soil Environmental Stressors in the Genome of the Collembolan Orchesella cincta.</title>
        <authorList>
            <person name="Faddeeva-Vakhrusheva A."/>
            <person name="Derks M.F."/>
            <person name="Anvar S.Y."/>
            <person name="Agamennone V."/>
            <person name="Suring W."/>
            <person name="Smit S."/>
            <person name="van Straalen N.M."/>
            <person name="Roelofs D."/>
        </authorList>
    </citation>
    <scope>NUCLEOTIDE SEQUENCE [LARGE SCALE GENOMIC DNA]</scope>
    <source>
        <tissue evidence="7">Mixed pool</tissue>
    </source>
</reference>
<evidence type="ECO:0000313" key="7">
    <source>
        <dbReference type="EMBL" id="ODM95830.1"/>
    </source>
</evidence>
<dbReference type="Gene3D" id="2.30.39.10">
    <property type="entry name" value="Alpha-1-antitrypsin, domain 1"/>
    <property type="match status" value="2"/>
</dbReference>
<dbReference type="PANTHER" id="PTHR11461:SF211">
    <property type="entry name" value="GH10112P-RELATED"/>
    <property type="match status" value="1"/>
</dbReference>
<evidence type="ECO:0000256" key="3">
    <source>
        <dbReference type="ARBA" id="ARBA00022900"/>
    </source>
</evidence>
<feature type="domain" description="Serpin" evidence="6">
    <location>
        <begin position="33"/>
        <end position="371"/>
    </location>
</feature>
<proteinExistence type="inferred from homology"/>
<dbReference type="GO" id="GO:0004867">
    <property type="term" value="F:serine-type endopeptidase inhibitor activity"/>
    <property type="evidence" value="ECO:0007669"/>
    <property type="project" value="UniProtKB-KW"/>
</dbReference>
<comment type="caution">
    <text evidence="7">The sequence shown here is derived from an EMBL/GenBank/DDBJ whole genome shotgun (WGS) entry which is preliminary data.</text>
</comment>
<keyword evidence="3" id="KW-0722">Serine protease inhibitor</keyword>
<dbReference type="InterPro" id="IPR042178">
    <property type="entry name" value="Serpin_sf_1"/>
</dbReference>
<dbReference type="EMBL" id="LJIJ01000614">
    <property type="protein sequence ID" value="ODM95830.1"/>
    <property type="molecule type" value="Genomic_DNA"/>
</dbReference>
<dbReference type="InterPro" id="IPR036186">
    <property type="entry name" value="Serpin_sf"/>
</dbReference>
<keyword evidence="5" id="KW-0732">Signal</keyword>
<dbReference type="Pfam" id="PF00079">
    <property type="entry name" value="Serpin"/>
    <property type="match status" value="2"/>
</dbReference>
<dbReference type="OrthoDB" id="671595at2759"/>
<dbReference type="STRING" id="48709.A0A1D2MRX2"/>
<dbReference type="AlphaFoldDB" id="A0A1D2MRX2"/>
<evidence type="ECO:0000256" key="4">
    <source>
        <dbReference type="RuleBase" id="RU000411"/>
    </source>
</evidence>
<feature type="chain" id="PRO_5008904450" evidence="5">
    <location>
        <begin position="23"/>
        <end position="389"/>
    </location>
</feature>
<dbReference type="GO" id="GO:0005615">
    <property type="term" value="C:extracellular space"/>
    <property type="evidence" value="ECO:0007669"/>
    <property type="project" value="InterPro"/>
</dbReference>
<evidence type="ECO:0000256" key="5">
    <source>
        <dbReference type="SAM" id="SignalP"/>
    </source>
</evidence>
<comment type="similarity">
    <text evidence="1 4">Belongs to the serpin family.</text>
</comment>